<dbReference type="InterPro" id="IPR041916">
    <property type="entry name" value="Anti_sigma_zinc_sf"/>
</dbReference>
<dbReference type="RefSeq" id="WP_275420053.1">
    <property type="nucleotide sequence ID" value="NZ_CP106877.1"/>
</dbReference>
<keyword evidence="3" id="KW-0812">Transmembrane</keyword>
<dbReference type="KEGG" id="fhl:OE105_10085"/>
<gene>
    <name evidence="5" type="ORF">OE105_10085</name>
</gene>
<evidence type="ECO:0000256" key="3">
    <source>
        <dbReference type="SAM" id="Phobius"/>
    </source>
</evidence>
<accession>A0A9E8RY73</accession>
<dbReference type="InterPro" id="IPR027383">
    <property type="entry name" value="Znf_put"/>
</dbReference>
<dbReference type="Pfam" id="PF13490">
    <property type="entry name" value="zf-HC2"/>
    <property type="match status" value="1"/>
</dbReference>
<evidence type="ECO:0000313" key="6">
    <source>
        <dbReference type="Proteomes" id="UP001164726"/>
    </source>
</evidence>
<keyword evidence="3" id="KW-0472">Membrane</keyword>
<evidence type="ECO:0000256" key="1">
    <source>
        <dbReference type="ARBA" id="ARBA00024353"/>
    </source>
</evidence>
<reference evidence="5" key="1">
    <citation type="submission" date="2022-09" db="EMBL/GenBank/DDBJ databases">
        <title>Complete Genomes of Fervidibacillus albus and Fervidibacillus halotolerans isolated from tidal flat sediments.</title>
        <authorList>
            <person name="Kwon K.K."/>
            <person name="Yang S.-H."/>
            <person name="Park M.J."/>
            <person name="Oh H.-M."/>
        </authorList>
    </citation>
    <scope>NUCLEOTIDE SEQUENCE</scope>
    <source>
        <strain evidence="5">MEBiC13594</strain>
    </source>
</reference>
<evidence type="ECO:0000259" key="4">
    <source>
        <dbReference type="Pfam" id="PF13490"/>
    </source>
</evidence>
<feature type="domain" description="Putative zinc-finger" evidence="4">
    <location>
        <begin position="11"/>
        <end position="38"/>
    </location>
</feature>
<comment type="similarity">
    <text evidence="1">Belongs to the zinc-associated anti-sigma factor (ZAS) superfamily. Anti-sigma-W factor family.</text>
</comment>
<evidence type="ECO:0000256" key="2">
    <source>
        <dbReference type="ARBA" id="ARBA00024438"/>
    </source>
</evidence>
<dbReference type="Proteomes" id="UP001164726">
    <property type="component" value="Chromosome"/>
</dbReference>
<evidence type="ECO:0000313" key="5">
    <source>
        <dbReference type="EMBL" id="WAA11928.1"/>
    </source>
</evidence>
<keyword evidence="6" id="KW-1185">Reference proteome</keyword>
<dbReference type="AlphaFoldDB" id="A0A9E8RY73"/>
<name>A0A9E8RY73_9BACI</name>
<dbReference type="Gene3D" id="1.10.10.1320">
    <property type="entry name" value="Anti-sigma factor, zinc-finger domain"/>
    <property type="match status" value="1"/>
</dbReference>
<proteinExistence type="inferred from homology"/>
<protein>
    <recommendedName>
        <fullName evidence="2">Anti-sigma-W factor RsiW</fullName>
    </recommendedName>
</protein>
<dbReference type="EMBL" id="CP106877">
    <property type="protein sequence ID" value="WAA11928.1"/>
    <property type="molecule type" value="Genomic_DNA"/>
</dbReference>
<sequence length="240" mass="27844">MKRAKHISEQKIIDFLSGELPEKEAEQIQSHLHECENCMNIAVRWGKLLKNTHLQPVQPSPELKEQMWKMVDRKPLKKRKGYVKPIATVLSFAAAISLFLLIFNGRPEMDKPYEVVKNDEIPFETFHATPNTKQWNIVPTMNHQQINGNIWINDDTNEMFLEVDGLPHYRNRDYQLWIIYSNNDVEGELLILQNGSSRIFFQGIDVEKFKLIKASVEPKGGSTHQTGPDTFFVDFEHSLP</sequence>
<keyword evidence="3" id="KW-1133">Transmembrane helix</keyword>
<feature type="transmembrane region" description="Helical" evidence="3">
    <location>
        <begin position="82"/>
        <end position="103"/>
    </location>
</feature>
<organism evidence="5 6">
    <name type="scientific">Fervidibacillus halotolerans</name>
    <dbReference type="NCBI Taxonomy" id="2980027"/>
    <lineage>
        <taxon>Bacteria</taxon>
        <taxon>Bacillati</taxon>
        <taxon>Bacillota</taxon>
        <taxon>Bacilli</taxon>
        <taxon>Bacillales</taxon>
        <taxon>Bacillaceae</taxon>
        <taxon>Fervidibacillus</taxon>
    </lineage>
</organism>